<feature type="transmembrane region" description="Helical" evidence="1">
    <location>
        <begin position="39"/>
        <end position="57"/>
    </location>
</feature>
<dbReference type="EMBL" id="RCDD01000005">
    <property type="protein sequence ID" value="RLK55017.1"/>
    <property type="molecule type" value="Genomic_DNA"/>
</dbReference>
<organism evidence="2 3">
    <name type="scientific">Actinokineospora cianjurensis</name>
    <dbReference type="NCBI Taxonomy" id="585224"/>
    <lineage>
        <taxon>Bacteria</taxon>
        <taxon>Bacillati</taxon>
        <taxon>Actinomycetota</taxon>
        <taxon>Actinomycetes</taxon>
        <taxon>Pseudonocardiales</taxon>
        <taxon>Pseudonocardiaceae</taxon>
        <taxon>Actinokineospora</taxon>
    </lineage>
</organism>
<feature type="transmembrane region" description="Helical" evidence="1">
    <location>
        <begin position="114"/>
        <end position="137"/>
    </location>
</feature>
<evidence type="ECO:0000313" key="2">
    <source>
        <dbReference type="EMBL" id="RLK55017.1"/>
    </source>
</evidence>
<dbReference type="AlphaFoldDB" id="A0A421AYS8"/>
<evidence type="ECO:0000256" key="1">
    <source>
        <dbReference type="SAM" id="Phobius"/>
    </source>
</evidence>
<keyword evidence="1" id="KW-0472">Membrane</keyword>
<dbReference type="Proteomes" id="UP000282454">
    <property type="component" value="Unassembled WGS sequence"/>
</dbReference>
<accession>A0A421AYS8</accession>
<reference evidence="2 3" key="1">
    <citation type="submission" date="2018-10" db="EMBL/GenBank/DDBJ databases">
        <title>Genomic Encyclopedia of Archaeal and Bacterial Type Strains, Phase II (KMG-II): from individual species to whole genera.</title>
        <authorList>
            <person name="Goeker M."/>
        </authorList>
    </citation>
    <scope>NUCLEOTIDE SEQUENCE [LARGE SCALE GENOMIC DNA]</scope>
    <source>
        <strain evidence="2 3">DSM 45657</strain>
    </source>
</reference>
<evidence type="ECO:0000313" key="3">
    <source>
        <dbReference type="Proteomes" id="UP000282454"/>
    </source>
</evidence>
<protein>
    <submittedName>
        <fullName evidence="2">Uncharacterized protein</fullName>
    </submittedName>
</protein>
<keyword evidence="1" id="KW-1133">Transmembrane helix</keyword>
<gene>
    <name evidence="2" type="ORF">CLV68_5409</name>
</gene>
<name>A0A421AYS8_9PSEU</name>
<comment type="caution">
    <text evidence="2">The sequence shown here is derived from an EMBL/GenBank/DDBJ whole genome shotgun (WGS) entry which is preliminary data.</text>
</comment>
<keyword evidence="3" id="KW-1185">Reference proteome</keyword>
<sequence length="163" mass="17920">MTHAHGPWHAATLLGSLAVTAYAITRIADDPSLPRMATWFLTAAIAHDLVLFPAYTAADRAITSLDTRVPLVNHIRAPLLASALLLLMFFPGIVRQGAETFHTATGLTQTPFLARWLLLTAAFIATSAAVYAVRVFLSRPRGQRAPVITARRSASWRRPWPRR</sequence>
<dbReference type="RefSeq" id="WP_211346777.1">
    <property type="nucleotide sequence ID" value="NZ_RCDD01000005.1"/>
</dbReference>
<proteinExistence type="predicted"/>
<feature type="transmembrane region" description="Helical" evidence="1">
    <location>
        <begin position="77"/>
        <end position="94"/>
    </location>
</feature>
<keyword evidence="1" id="KW-0812">Transmembrane</keyword>